<accession>A0A383W6A2</accession>
<reference evidence="2 3" key="1">
    <citation type="submission" date="2016-10" db="EMBL/GenBank/DDBJ databases">
        <authorList>
            <person name="Cai Z."/>
        </authorList>
    </citation>
    <scope>NUCLEOTIDE SEQUENCE [LARGE SCALE GENOMIC DNA]</scope>
</reference>
<name>A0A383W6A2_TETOB</name>
<dbReference type="AlphaFoldDB" id="A0A383W6A2"/>
<dbReference type="GO" id="GO:0016787">
    <property type="term" value="F:hydrolase activity"/>
    <property type="evidence" value="ECO:0007669"/>
    <property type="project" value="UniProtKB-KW"/>
</dbReference>
<evidence type="ECO:0000313" key="3">
    <source>
        <dbReference type="Proteomes" id="UP000256970"/>
    </source>
</evidence>
<dbReference type="SUPFAM" id="SSF48208">
    <property type="entry name" value="Six-hairpin glycosidases"/>
    <property type="match status" value="1"/>
</dbReference>
<dbReference type="InterPro" id="IPR010905">
    <property type="entry name" value="Glyco_hydro_88"/>
</dbReference>
<dbReference type="STRING" id="3088.A0A383W6A2"/>
<sequence length="305" mass="32279">MIGVATLQGATGDEALRDFMLAFGEKFAWKMCLALGGGAWNPDNQLVAASYAELYLNSAAKNASWVAPTIGHLDASIQARAATTRQWTWVDALYMGTAVHARIGAITGQSKYFDQAWAAFNLSAFTPHPAGYAFWSPAEQLFYRDPPKATPNGVFWARGNGWVAAALADVLRLSPPGHAAVPVYTAAFKAFMARLAGLQGADGCWRTSLTDPDFFPVPETTGTSMFAYAMSYGITSGHLDAATFLPVVEKAWGCLKAVSLHQDGRLGNCQPGGAGPQRNFGPDSINSFCVGQFALAAAGVAQLAA</sequence>
<keyword evidence="1" id="KW-0378">Hydrolase</keyword>
<protein>
    <recommendedName>
        <fullName evidence="4">Glycosyl hydrolase family 88</fullName>
    </recommendedName>
</protein>
<dbReference type="InterPro" id="IPR008928">
    <property type="entry name" value="6-hairpin_glycosidase_sf"/>
</dbReference>
<dbReference type="PANTHER" id="PTHR33886">
    <property type="entry name" value="UNSATURATED RHAMNOGALACTURONAN HYDROLASE (EUROFUNG)"/>
    <property type="match status" value="1"/>
</dbReference>
<gene>
    <name evidence="2" type="ORF">BQ4739_LOCUS12887</name>
</gene>
<evidence type="ECO:0008006" key="4">
    <source>
        <dbReference type="Google" id="ProtNLM"/>
    </source>
</evidence>
<dbReference type="InterPro" id="IPR052043">
    <property type="entry name" value="PolySaccharide_Degr_Enz"/>
</dbReference>
<proteinExistence type="predicted"/>
<dbReference type="Pfam" id="PF07470">
    <property type="entry name" value="Glyco_hydro_88"/>
    <property type="match status" value="1"/>
</dbReference>
<dbReference type="Proteomes" id="UP000256970">
    <property type="component" value="Unassembled WGS sequence"/>
</dbReference>
<organism evidence="2 3">
    <name type="scientific">Tetradesmus obliquus</name>
    <name type="common">Green alga</name>
    <name type="synonym">Acutodesmus obliquus</name>
    <dbReference type="NCBI Taxonomy" id="3088"/>
    <lineage>
        <taxon>Eukaryota</taxon>
        <taxon>Viridiplantae</taxon>
        <taxon>Chlorophyta</taxon>
        <taxon>core chlorophytes</taxon>
        <taxon>Chlorophyceae</taxon>
        <taxon>CS clade</taxon>
        <taxon>Sphaeropleales</taxon>
        <taxon>Scenedesmaceae</taxon>
        <taxon>Tetradesmus</taxon>
    </lineage>
</organism>
<dbReference type="Gene3D" id="1.50.10.10">
    <property type="match status" value="1"/>
</dbReference>
<dbReference type="GO" id="GO:0005975">
    <property type="term" value="P:carbohydrate metabolic process"/>
    <property type="evidence" value="ECO:0007669"/>
    <property type="project" value="InterPro"/>
</dbReference>
<dbReference type="InterPro" id="IPR012341">
    <property type="entry name" value="6hp_glycosidase-like_sf"/>
</dbReference>
<evidence type="ECO:0000256" key="1">
    <source>
        <dbReference type="ARBA" id="ARBA00022801"/>
    </source>
</evidence>
<keyword evidence="3" id="KW-1185">Reference proteome</keyword>
<dbReference type="PANTHER" id="PTHR33886:SF8">
    <property type="entry name" value="UNSATURATED RHAMNOGALACTURONAN HYDROLASE (EUROFUNG)"/>
    <property type="match status" value="1"/>
</dbReference>
<dbReference type="EMBL" id="FNXT01001154">
    <property type="protein sequence ID" value="SZX72740.1"/>
    <property type="molecule type" value="Genomic_DNA"/>
</dbReference>
<evidence type="ECO:0000313" key="2">
    <source>
        <dbReference type="EMBL" id="SZX72740.1"/>
    </source>
</evidence>